<dbReference type="STRING" id="8022.A0A060YTT2"/>
<keyword evidence="9" id="KW-0539">Nucleus</keyword>
<evidence type="ECO:0000256" key="11">
    <source>
        <dbReference type="SAM" id="MobiDB-lite"/>
    </source>
</evidence>
<dbReference type="Proteomes" id="UP000193380">
    <property type="component" value="Unassembled WGS sequence"/>
</dbReference>
<keyword evidence="7" id="KW-0805">Transcription regulation</keyword>
<evidence type="ECO:0008006" key="14">
    <source>
        <dbReference type="Google" id="ProtNLM"/>
    </source>
</evidence>
<evidence type="ECO:0000256" key="10">
    <source>
        <dbReference type="PROSITE-ProRule" id="PRU01143"/>
    </source>
</evidence>
<evidence type="ECO:0000313" key="13">
    <source>
        <dbReference type="Proteomes" id="UP000193380"/>
    </source>
</evidence>
<dbReference type="GO" id="GO:0000981">
    <property type="term" value="F:DNA-binding transcription factor activity, RNA polymerase II-specific"/>
    <property type="evidence" value="ECO:0007669"/>
    <property type="project" value="TreeGrafter"/>
</dbReference>
<sequence>MATHSAELKCPTPGCDGSGHNTGNYASHRRYRAHQWTTNLRSPSLPTFHL</sequence>
<dbReference type="PaxDb" id="8022-A0A060YTT2"/>
<reference evidence="12" key="2">
    <citation type="submission" date="2014-03" db="EMBL/GenBank/DDBJ databases">
        <authorList>
            <person name="Genoscope - CEA"/>
        </authorList>
    </citation>
    <scope>NUCLEOTIDE SEQUENCE</scope>
</reference>
<feature type="non-terminal residue" evidence="12">
    <location>
        <position position="50"/>
    </location>
</feature>
<name>A0A060YTT2_ONCMY</name>
<dbReference type="PANTHER" id="PTHR10816:SF10">
    <property type="entry name" value="MYELIN TRANSCRIPTION FACTOR 1"/>
    <property type="match status" value="1"/>
</dbReference>
<comment type="subcellular location">
    <subcellularLocation>
        <location evidence="1">Nucleus</location>
    </subcellularLocation>
</comment>
<dbReference type="GO" id="GO:0000978">
    <property type="term" value="F:RNA polymerase II cis-regulatory region sequence-specific DNA binding"/>
    <property type="evidence" value="ECO:0007669"/>
    <property type="project" value="TreeGrafter"/>
</dbReference>
<proteinExistence type="inferred from homology"/>
<dbReference type="GO" id="GO:0008270">
    <property type="term" value="F:zinc ion binding"/>
    <property type="evidence" value="ECO:0007669"/>
    <property type="project" value="UniProtKB-KW"/>
</dbReference>
<dbReference type="EMBL" id="FR920229">
    <property type="protein sequence ID" value="CDQ95223.1"/>
    <property type="molecule type" value="Genomic_DNA"/>
</dbReference>
<dbReference type="PROSITE" id="PS51802">
    <property type="entry name" value="ZF_CCHHC"/>
    <property type="match status" value="1"/>
</dbReference>
<reference evidence="12" key="1">
    <citation type="journal article" date="2014" name="Nat. Commun.">
        <title>The rainbow trout genome provides novel insights into evolution after whole-genome duplication in vertebrates.</title>
        <authorList>
            <person name="Berthelot C."/>
            <person name="Brunet F."/>
            <person name="Chalopin D."/>
            <person name="Juanchich A."/>
            <person name="Bernard M."/>
            <person name="Noel B."/>
            <person name="Bento P."/>
            <person name="Da Silva C."/>
            <person name="Labadie K."/>
            <person name="Alberti A."/>
            <person name="Aury J.M."/>
            <person name="Louis A."/>
            <person name="Dehais P."/>
            <person name="Bardou P."/>
            <person name="Montfort J."/>
            <person name="Klopp C."/>
            <person name="Cabau C."/>
            <person name="Gaspin C."/>
            <person name="Thorgaard G.H."/>
            <person name="Boussaha M."/>
            <person name="Quillet E."/>
            <person name="Guyomard R."/>
            <person name="Galiana D."/>
            <person name="Bobe J."/>
            <person name="Volff J.N."/>
            <person name="Genet C."/>
            <person name="Wincker P."/>
            <person name="Jaillon O."/>
            <person name="Roest Crollius H."/>
            <person name="Guiguen Y."/>
        </authorList>
    </citation>
    <scope>NUCLEOTIDE SEQUENCE [LARGE SCALE GENOMIC DNA]</scope>
</reference>
<evidence type="ECO:0000256" key="6">
    <source>
        <dbReference type="ARBA" id="ARBA00022833"/>
    </source>
</evidence>
<dbReference type="SUPFAM" id="SSF103637">
    <property type="entry name" value="CCHHC domain"/>
    <property type="match status" value="1"/>
</dbReference>
<dbReference type="Gene3D" id="4.10.320.30">
    <property type="match status" value="1"/>
</dbReference>
<evidence type="ECO:0000256" key="2">
    <source>
        <dbReference type="ARBA" id="ARBA00010194"/>
    </source>
</evidence>
<accession>A0A060YTT2</accession>
<keyword evidence="8" id="KW-0804">Transcription</keyword>
<evidence type="ECO:0000256" key="3">
    <source>
        <dbReference type="ARBA" id="ARBA00022723"/>
    </source>
</evidence>
<evidence type="ECO:0000256" key="1">
    <source>
        <dbReference type="ARBA" id="ARBA00004123"/>
    </source>
</evidence>
<keyword evidence="4" id="KW-0677">Repeat</keyword>
<feature type="region of interest" description="Disordered" evidence="11">
    <location>
        <begin position="1"/>
        <end position="26"/>
    </location>
</feature>
<dbReference type="PANTHER" id="PTHR10816">
    <property type="entry name" value="MYELIN TRANSCRIPTION FACTOR 1-RELATED"/>
    <property type="match status" value="1"/>
</dbReference>
<dbReference type="Pfam" id="PF01530">
    <property type="entry name" value="zf-C2HC"/>
    <property type="match status" value="1"/>
</dbReference>
<dbReference type="GO" id="GO:0005634">
    <property type="term" value="C:nucleus"/>
    <property type="evidence" value="ECO:0007669"/>
    <property type="project" value="UniProtKB-SubCell"/>
</dbReference>
<protein>
    <recommendedName>
        <fullName evidence="14">Myelin transcription factor 1 domain-containing protein</fullName>
    </recommendedName>
</protein>
<evidence type="ECO:0000256" key="7">
    <source>
        <dbReference type="ARBA" id="ARBA00023015"/>
    </source>
</evidence>
<dbReference type="InterPro" id="IPR002515">
    <property type="entry name" value="Znf_C2H2C"/>
</dbReference>
<comment type="similarity">
    <text evidence="2">Belongs to the MYT1 family.</text>
</comment>
<gene>
    <name evidence="12" type="ORF">GSONMT00018572001</name>
</gene>
<evidence type="ECO:0000256" key="4">
    <source>
        <dbReference type="ARBA" id="ARBA00022737"/>
    </source>
</evidence>
<evidence type="ECO:0000256" key="9">
    <source>
        <dbReference type="ARBA" id="ARBA00023242"/>
    </source>
</evidence>
<evidence type="ECO:0000256" key="8">
    <source>
        <dbReference type="ARBA" id="ARBA00023163"/>
    </source>
</evidence>
<keyword evidence="5 10" id="KW-0863">Zinc-finger</keyword>
<keyword evidence="6" id="KW-0862">Zinc</keyword>
<evidence type="ECO:0000256" key="5">
    <source>
        <dbReference type="ARBA" id="ARBA00022771"/>
    </source>
</evidence>
<keyword evidence="3" id="KW-0479">Metal-binding</keyword>
<dbReference type="AlphaFoldDB" id="A0A060YTT2"/>
<organism evidence="12 13">
    <name type="scientific">Oncorhynchus mykiss</name>
    <name type="common">Rainbow trout</name>
    <name type="synonym">Salmo gairdneri</name>
    <dbReference type="NCBI Taxonomy" id="8022"/>
    <lineage>
        <taxon>Eukaryota</taxon>
        <taxon>Metazoa</taxon>
        <taxon>Chordata</taxon>
        <taxon>Craniata</taxon>
        <taxon>Vertebrata</taxon>
        <taxon>Euteleostomi</taxon>
        <taxon>Actinopterygii</taxon>
        <taxon>Neopterygii</taxon>
        <taxon>Teleostei</taxon>
        <taxon>Protacanthopterygii</taxon>
        <taxon>Salmoniformes</taxon>
        <taxon>Salmonidae</taxon>
        <taxon>Salmoninae</taxon>
        <taxon>Oncorhynchus</taxon>
    </lineage>
</organism>
<dbReference type="InterPro" id="IPR036060">
    <property type="entry name" value="Znf_C2H2C_sf"/>
</dbReference>
<evidence type="ECO:0000313" key="12">
    <source>
        <dbReference type="EMBL" id="CDQ95223.1"/>
    </source>
</evidence>